<proteinExistence type="predicted"/>
<evidence type="ECO:0000313" key="3">
    <source>
        <dbReference type="Proteomes" id="UP000057820"/>
    </source>
</evidence>
<geneLocation type="plasmid" evidence="2">
    <name>2</name>
</geneLocation>
<name>A0A0H5P6P9_NOCFR</name>
<keyword evidence="1" id="KW-0812">Transmembrane</keyword>
<dbReference type="EMBL" id="LN868939">
    <property type="protein sequence ID" value="CRY83342.1"/>
    <property type="molecule type" value="Genomic_DNA"/>
</dbReference>
<dbReference type="Proteomes" id="UP000057820">
    <property type="component" value="Plasmid 2"/>
</dbReference>
<dbReference type="KEGG" id="nfr:ERS450000_05446"/>
<accession>A0A0H5P6P9</accession>
<organism evidence="2 3">
    <name type="scientific">Nocardia farcinica</name>
    <dbReference type="NCBI Taxonomy" id="37329"/>
    <lineage>
        <taxon>Bacteria</taxon>
        <taxon>Bacillati</taxon>
        <taxon>Actinomycetota</taxon>
        <taxon>Actinomycetes</taxon>
        <taxon>Mycobacteriales</taxon>
        <taxon>Nocardiaceae</taxon>
        <taxon>Nocardia</taxon>
    </lineage>
</organism>
<evidence type="ECO:0000313" key="2">
    <source>
        <dbReference type="EMBL" id="CRY83342.1"/>
    </source>
</evidence>
<evidence type="ECO:0000256" key="1">
    <source>
        <dbReference type="SAM" id="Phobius"/>
    </source>
</evidence>
<reference evidence="3" key="1">
    <citation type="submission" date="2015-03" db="EMBL/GenBank/DDBJ databases">
        <authorList>
            <consortium name="Pathogen Informatics"/>
        </authorList>
    </citation>
    <scope>NUCLEOTIDE SEQUENCE [LARGE SCALE GENOMIC DNA]</scope>
    <source>
        <strain evidence="3">NCTC11134</strain>
        <plasmid evidence="3">2</plasmid>
    </source>
</reference>
<feature type="transmembrane region" description="Helical" evidence="1">
    <location>
        <begin position="18"/>
        <end position="35"/>
    </location>
</feature>
<sequence>MKLRKKTELLDVKPRKSTAILVAAWIATFVLYVFVKPDQQVATKISPISGTTPAVVNNNTVPASANTGQSGP</sequence>
<gene>
    <name evidence="2" type="ORF">ERS450000_05446</name>
</gene>
<protein>
    <submittedName>
        <fullName evidence="2">Uncharacterized protein</fullName>
    </submittedName>
</protein>
<dbReference type="AlphaFoldDB" id="A0A0H5P6P9"/>
<keyword evidence="2" id="KW-0614">Plasmid</keyword>
<keyword evidence="1" id="KW-1133">Transmembrane helix</keyword>
<dbReference type="RefSeq" id="WP_127516226.1">
    <property type="nucleotide sequence ID" value="NZ_CAACYE020000001.1"/>
</dbReference>
<keyword evidence="1" id="KW-0472">Membrane</keyword>